<gene>
    <name evidence="3" type="ORF">CHH64_16290</name>
</gene>
<name>A0A268A786_9BACI</name>
<accession>A0A268A786</accession>
<dbReference type="Proteomes" id="UP000216013">
    <property type="component" value="Unassembled WGS sequence"/>
</dbReference>
<reference evidence="3 4" key="1">
    <citation type="submission" date="2017-07" db="EMBL/GenBank/DDBJ databases">
        <title>Isolation and whole genome analysis of endospore-forming bacteria from heroin.</title>
        <authorList>
            <person name="Kalinowski J."/>
            <person name="Ahrens B."/>
            <person name="Al-Dilaimi A."/>
            <person name="Winkler A."/>
            <person name="Wibberg D."/>
            <person name="Schleenbecker U."/>
            <person name="Ruckert C."/>
            <person name="Wolfel R."/>
            <person name="Grass G."/>
        </authorList>
    </citation>
    <scope>NUCLEOTIDE SEQUENCE [LARGE SCALE GENOMIC DNA]</scope>
    <source>
        <strain evidence="3 4">7528</strain>
    </source>
</reference>
<dbReference type="PANTHER" id="PTHR40841">
    <property type="entry name" value="SIDEROPHORE TRIACETYLFUSARININE C ESTERASE"/>
    <property type="match status" value="1"/>
</dbReference>
<comment type="similarity">
    <text evidence="1">Belongs to the esterase D family.</text>
</comment>
<dbReference type="SUPFAM" id="SSF53474">
    <property type="entry name" value="alpha/beta-Hydrolases"/>
    <property type="match status" value="1"/>
</dbReference>
<dbReference type="GO" id="GO:0016788">
    <property type="term" value="F:hydrolase activity, acting on ester bonds"/>
    <property type="evidence" value="ECO:0007669"/>
    <property type="project" value="TreeGrafter"/>
</dbReference>
<evidence type="ECO:0000256" key="2">
    <source>
        <dbReference type="ARBA" id="ARBA00022801"/>
    </source>
</evidence>
<dbReference type="AlphaFoldDB" id="A0A268A786"/>
<evidence type="ECO:0000256" key="1">
    <source>
        <dbReference type="ARBA" id="ARBA00005622"/>
    </source>
</evidence>
<keyword evidence="2" id="KW-0378">Hydrolase</keyword>
<dbReference type="Gene3D" id="3.40.50.1820">
    <property type="entry name" value="alpha/beta hydrolase"/>
    <property type="match status" value="1"/>
</dbReference>
<proteinExistence type="inferred from homology"/>
<organism evidence="3 4">
    <name type="scientific">Terribacillus saccharophilus</name>
    <dbReference type="NCBI Taxonomy" id="361277"/>
    <lineage>
        <taxon>Bacteria</taxon>
        <taxon>Bacillati</taxon>
        <taxon>Bacillota</taxon>
        <taxon>Bacilli</taxon>
        <taxon>Bacillales</taxon>
        <taxon>Bacillaceae</taxon>
        <taxon>Terribacillus</taxon>
    </lineage>
</organism>
<dbReference type="InterPro" id="IPR000801">
    <property type="entry name" value="Esterase-like"/>
</dbReference>
<dbReference type="InterPro" id="IPR029058">
    <property type="entry name" value="AB_hydrolase_fold"/>
</dbReference>
<dbReference type="EMBL" id="NPBV01000027">
    <property type="protein sequence ID" value="PAD19992.1"/>
    <property type="molecule type" value="Genomic_DNA"/>
</dbReference>
<dbReference type="Pfam" id="PF00756">
    <property type="entry name" value="Esterase"/>
    <property type="match status" value="1"/>
</dbReference>
<evidence type="ECO:0000313" key="4">
    <source>
        <dbReference type="Proteomes" id="UP000216013"/>
    </source>
</evidence>
<dbReference type="PANTHER" id="PTHR40841:SF2">
    <property type="entry name" value="SIDEROPHORE-DEGRADING ESTERASE (EUROFUNG)"/>
    <property type="match status" value="1"/>
</dbReference>
<dbReference type="RefSeq" id="WP_095230535.1">
    <property type="nucleotide sequence ID" value="NZ_NPBK01000017.1"/>
</dbReference>
<sequence length="248" mass="28739">MTEEWILSGKEPGVKYRVQIFIPDHPPQSEEGYPVIFMMDGNYYFGLGADVVRNQSHNMLKTGVDPTIVVGISLDAEESVIRERRFYDFTPPASDYKYPDRMKWNTTGKHGGAEIFLDWLIDELQPKILENYQVQHDKQCLYGHSLSGLFTLYSMFKRPYAFQCYLAISPSIWWNEKHIYSFLNEAKDSKLFIGVGEKEGFMVEDAMALYHRLPSAMDEKTSFYVADDENHASVVPATLSRAFRYFFN</sequence>
<protein>
    <recommendedName>
        <fullName evidence="5">Alpha/beta hydrolase</fullName>
    </recommendedName>
</protein>
<dbReference type="OrthoDB" id="9784036at2"/>
<comment type="caution">
    <text evidence="3">The sequence shown here is derived from an EMBL/GenBank/DDBJ whole genome shotgun (WGS) entry which is preliminary data.</text>
</comment>
<evidence type="ECO:0000313" key="3">
    <source>
        <dbReference type="EMBL" id="PAD19992.1"/>
    </source>
</evidence>
<evidence type="ECO:0008006" key="5">
    <source>
        <dbReference type="Google" id="ProtNLM"/>
    </source>
</evidence>
<dbReference type="InterPro" id="IPR052558">
    <property type="entry name" value="Siderophore_Hydrolase_D"/>
</dbReference>